<accession>A0A9W8HCU3</accession>
<sequence>MASSITLAGGRSAVVYPRTISSRLAGARQPQQWPAEADQNLRRLVQDMAASMLVEEEEEEEDEHGVGTAQRRLDAPAAAPGMSPPPPPPESRRKRAVRSTRDRVARIARVIAYYIRRFLSEYASSTSIYRPLRLGMY</sequence>
<keyword evidence="3" id="KW-1185">Reference proteome</keyword>
<evidence type="ECO:0000256" key="1">
    <source>
        <dbReference type="SAM" id="MobiDB-lite"/>
    </source>
</evidence>
<name>A0A9W8HCU3_9FUNG</name>
<reference evidence="2" key="1">
    <citation type="submission" date="2022-07" db="EMBL/GenBank/DDBJ databases">
        <title>Phylogenomic reconstructions and comparative analyses of Kickxellomycotina fungi.</title>
        <authorList>
            <person name="Reynolds N.K."/>
            <person name="Stajich J.E."/>
            <person name="Barry K."/>
            <person name="Grigoriev I.V."/>
            <person name="Crous P."/>
            <person name="Smith M.E."/>
        </authorList>
    </citation>
    <scope>NUCLEOTIDE SEQUENCE</scope>
    <source>
        <strain evidence="2">NBRC 105414</strain>
    </source>
</reference>
<organism evidence="2 3">
    <name type="scientific">Coemansia javaensis</name>
    <dbReference type="NCBI Taxonomy" id="2761396"/>
    <lineage>
        <taxon>Eukaryota</taxon>
        <taxon>Fungi</taxon>
        <taxon>Fungi incertae sedis</taxon>
        <taxon>Zoopagomycota</taxon>
        <taxon>Kickxellomycotina</taxon>
        <taxon>Kickxellomycetes</taxon>
        <taxon>Kickxellales</taxon>
        <taxon>Kickxellaceae</taxon>
        <taxon>Coemansia</taxon>
    </lineage>
</organism>
<proteinExistence type="predicted"/>
<feature type="region of interest" description="Disordered" evidence="1">
    <location>
        <begin position="53"/>
        <end position="101"/>
    </location>
</feature>
<comment type="caution">
    <text evidence="2">The sequence shown here is derived from an EMBL/GenBank/DDBJ whole genome shotgun (WGS) entry which is preliminary data.</text>
</comment>
<evidence type="ECO:0000313" key="3">
    <source>
        <dbReference type="Proteomes" id="UP001140217"/>
    </source>
</evidence>
<gene>
    <name evidence="2" type="ORF">H4R18_001732</name>
</gene>
<protein>
    <submittedName>
        <fullName evidence="2">Uncharacterized protein</fullName>
    </submittedName>
</protein>
<dbReference type="Proteomes" id="UP001140217">
    <property type="component" value="Unassembled WGS sequence"/>
</dbReference>
<dbReference type="AlphaFoldDB" id="A0A9W8HCU3"/>
<evidence type="ECO:0000313" key="2">
    <source>
        <dbReference type="EMBL" id="KAJ2783365.1"/>
    </source>
</evidence>
<dbReference type="EMBL" id="JANBUL010000049">
    <property type="protein sequence ID" value="KAJ2783365.1"/>
    <property type="molecule type" value="Genomic_DNA"/>
</dbReference>
<feature type="compositionally biased region" description="Acidic residues" evidence="1">
    <location>
        <begin position="54"/>
        <end position="63"/>
    </location>
</feature>